<feature type="non-terminal residue" evidence="2">
    <location>
        <position position="262"/>
    </location>
</feature>
<dbReference type="CDD" id="cd02440">
    <property type="entry name" value="AdoMet_MTases"/>
    <property type="match status" value="1"/>
</dbReference>
<evidence type="ECO:0000259" key="1">
    <source>
        <dbReference type="Pfam" id="PF08241"/>
    </source>
</evidence>
<dbReference type="EMBL" id="JAOPGA020001779">
    <property type="protein sequence ID" value="KAL0491231.1"/>
    <property type="molecule type" value="Genomic_DNA"/>
</dbReference>
<dbReference type="Proteomes" id="UP001431209">
    <property type="component" value="Unassembled WGS sequence"/>
</dbReference>
<dbReference type="InterPro" id="IPR013216">
    <property type="entry name" value="Methyltransf_11"/>
</dbReference>
<dbReference type="PANTHER" id="PTHR42912">
    <property type="entry name" value="METHYLTRANSFERASE"/>
    <property type="match status" value="1"/>
</dbReference>
<evidence type="ECO:0000313" key="3">
    <source>
        <dbReference type="Proteomes" id="UP001431209"/>
    </source>
</evidence>
<proteinExistence type="predicted"/>
<dbReference type="AlphaFoldDB" id="A0AAW2ZN15"/>
<dbReference type="Pfam" id="PF08241">
    <property type="entry name" value="Methyltransf_11"/>
    <property type="match status" value="1"/>
</dbReference>
<gene>
    <name evidence="2" type="ORF">AKO1_009980</name>
</gene>
<keyword evidence="3" id="KW-1185">Reference proteome</keyword>
<name>A0AAW2ZN15_9EUKA</name>
<dbReference type="SUPFAM" id="SSF53335">
    <property type="entry name" value="S-adenosyl-L-methionine-dependent methyltransferases"/>
    <property type="match status" value="1"/>
</dbReference>
<sequence>MNKGVLFAGGLFLFGSATYASLLLNAKQKPTNQPTNNVIQSTNDGTKAIYNSIARKYDSEVNLDERLIGITKLRRETISEFVKGPNVLEIATGTGRNFDVFWNNREKYNTVTCTDYSKEMLQEAFEKYDRKKDVKKQFLYKVVDAHEVSKHLPNDHFDTVIDTYGLCSFHDPKQVVTEMSRLCKENGRLIFIEHGRSSKWNFMSKLLDQSAPSHYEKWGCWWNKDILKIFEDCSDVMTIERVDTYQFGTCYRVIAKPKKIKK</sequence>
<accession>A0AAW2ZN15</accession>
<comment type="caution">
    <text evidence="2">The sequence shown here is derived from an EMBL/GenBank/DDBJ whole genome shotgun (WGS) entry which is preliminary data.</text>
</comment>
<organism evidence="2 3">
    <name type="scientific">Acrasis kona</name>
    <dbReference type="NCBI Taxonomy" id="1008807"/>
    <lineage>
        <taxon>Eukaryota</taxon>
        <taxon>Discoba</taxon>
        <taxon>Heterolobosea</taxon>
        <taxon>Tetramitia</taxon>
        <taxon>Eutetramitia</taxon>
        <taxon>Acrasidae</taxon>
        <taxon>Acrasis</taxon>
    </lineage>
</organism>
<dbReference type="PANTHER" id="PTHR42912:SF83">
    <property type="entry name" value="METHYLTRANSFERASE TYPE 11 DOMAIN-CONTAINING PROTEIN"/>
    <property type="match status" value="1"/>
</dbReference>
<protein>
    <recommendedName>
        <fullName evidence="1">Methyltransferase type 11 domain-containing protein</fullName>
    </recommendedName>
</protein>
<dbReference type="InterPro" id="IPR050508">
    <property type="entry name" value="Methyltransf_Superfamily"/>
</dbReference>
<evidence type="ECO:0000313" key="2">
    <source>
        <dbReference type="EMBL" id="KAL0491231.1"/>
    </source>
</evidence>
<dbReference type="InterPro" id="IPR029063">
    <property type="entry name" value="SAM-dependent_MTases_sf"/>
</dbReference>
<reference evidence="2 3" key="1">
    <citation type="submission" date="2024-03" db="EMBL/GenBank/DDBJ databases">
        <title>The Acrasis kona genome and developmental transcriptomes reveal deep origins of eukaryotic multicellular pathways.</title>
        <authorList>
            <person name="Sheikh S."/>
            <person name="Fu C.-J."/>
            <person name="Brown M.W."/>
            <person name="Baldauf S.L."/>
        </authorList>
    </citation>
    <scope>NUCLEOTIDE SEQUENCE [LARGE SCALE GENOMIC DNA]</scope>
    <source>
        <strain evidence="2 3">ATCC MYA-3509</strain>
    </source>
</reference>
<dbReference type="GO" id="GO:0008757">
    <property type="term" value="F:S-adenosylmethionine-dependent methyltransferase activity"/>
    <property type="evidence" value="ECO:0007669"/>
    <property type="project" value="InterPro"/>
</dbReference>
<feature type="domain" description="Methyltransferase type 11" evidence="1">
    <location>
        <begin position="88"/>
        <end position="191"/>
    </location>
</feature>
<dbReference type="Gene3D" id="3.40.50.150">
    <property type="entry name" value="Vaccinia Virus protein VP39"/>
    <property type="match status" value="1"/>
</dbReference>